<name>A0A7R9R3D6_9ACAR</name>
<evidence type="ECO:0000256" key="10">
    <source>
        <dbReference type="ARBA" id="ARBA00023004"/>
    </source>
</evidence>
<dbReference type="PANTHER" id="PTHR24292:SF54">
    <property type="entry name" value="CYP9F3-RELATED"/>
    <property type="match status" value="1"/>
</dbReference>
<evidence type="ECO:0000256" key="12">
    <source>
        <dbReference type="ARBA" id="ARBA00023136"/>
    </source>
</evidence>
<evidence type="ECO:0000256" key="6">
    <source>
        <dbReference type="ARBA" id="ARBA00022723"/>
    </source>
</evidence>
<protein>
    <recommendedName>
        <fullName evidence="17">Cytochrome P450</fullName>
    </recommendedName>
</protein>
<keyword evidence="6" id="KW-0479">Metal-binding</keyword>
<comment type="similarity">
    <text evidence="4">Belongs to the cytochrome P450 family.</text>
</comment>
<dbReference type="PANTHER" id="PTHR24292">
    <property type="entry name" value="CYTOCHROME P450"/>
    <property type="match status" value="1"/>
</dbReference>
<keyword evidence="16" id="KW-1185">Reference proteome</keyword>
<keyword evidence="9" id="KW-0560">Oxidoreductase</keyword>
<keyword evidence="7" id="KW-0256">Endoplasmic reticulum</keyword>
<keyword evidence="11" id="KW-0503">Monooxygenase</keyword>
<evidence type="ECO:0000256" key="8">
    <source>
        <dbReference type="ARBA" id="ARBA00022848"/>
    </source>
</evidence>
<proteinExistence type="inferred from homology"/>
<dbReference type="GO" id="GO:0004497">
    <property type="term" value="F:monooxygenase activity"/>
    <property type="evidence" value="ECO:0007669"/>
    <property type="project" value="UniProtKB-KW"/>
</dbReference>
<evidence type="ECO:0000256" key="1">
    <source>
        <dbReference type="ARBA" id="ARBA00001971"/>
    </source>
</evidence>
<dbReference type="Pfam" id="PF00067">
    <property type="entry name" value="p450"/>
    <property type="match status" value="1"/>
</dbReference>
<feature type="region of interest" description="Disordered" evidence="13">
    <location>
        <begin position="1"/>
        <end position="20"/>
    </location>
</feature>
<feature type="transmembrane region" description="Helical" evidence="14">
    <location>
        <begin position="47"/>
        <end position="73"/>
    </location>
</feature>
<dbReference type="EMBL" id="OC976693">
    <property type="protein sequence ID" value="CAD7668798.1"/>
    <property type="molecule type" value="Genomic_DNA"/>
</dbReference>
<dbReference type="GO" id="GO:0016705">
    <property type="term" value="F:oxidoreductase activity, acting on paired donors, with incorporation or reduction of molecular oxygen"/>
    <property type="evidence" value="ECO:0007669"/>
    <property type="project" value="InterPro"/>
</dbReference>
<gene>
    <name evidence="15" type="ORF">ONB1V03_LOCUS23667</name>
</gene>
<keyword evidence="8" id="KW-0492">Microsome</keyword>
<dbReference type="GO" id="GO:0020037">
    <property type="term" value="F:heme binding"/>
    <property type="evidence" value="ECO:0007669"/>
    <property type="project" value="InterPro"/>
</dbReference>
<comment type="subcellular location">
    <subcellularLocation>
        <location evidence="3">Endoplasmic reticulum membrane</location>
        <topology evidence="3">Peripheral membrane protein</topology>
    </subcellularLocation>
    <subcellularLocation>
        <location evidence="2">Microsome membrane</location>
        <topology evidence="2">Peripheral membrane protein</topology>
    </subcellularLocation>
</comment>
<keyword evidence="14" id="KW-0812">Transmembrane</keyword>
<organism evidence="15">
    <name type="scientific">Oppiella nova</name>
    <dbReference type="NCBI Taxonomy" id="334625"/>
    <lineage>
        <taxon>Eukaryota</taxon>
        <taxon>Metazoa</taxon>
        <taxon>Ecdysozoa</taxon>
        <taxon>Arthropoda</taxon>
        <taxon>Chelicerata</taxon>
        <taxon>Arachnida</taxon>
        <taxon>Acari</taxon>
        <taxon>Acariformes</taxon>
        <taxon>Sarcoptiformes</taxon>
        <taxon>Oribatida</taxon>
        <taxon>Brachypylina</taxon>
        <taxon>Oppioidea</taxon>
        <taxon>Oppiidae</taxon>
        <taxon>Oppiella</taxon>
    </lineage>
</organism>
<accession>A0A7R9R3D6</accession>
<feature type="non-terminal residue" evidence="15">
    <location>
        <position position="94"/>
    </location>
</feature>
<dbReference type="EMBL" id="CAJPVJ010061868">
    <property type="protein sequence ID" value="CAG2184247.1"/>
    <property type="molecule type" value="Genomic_DNA"/>
</dbReference>
<evidence type="ECO:0000256" key="5">
    <source>
        <dbReference type="ARBA" id="ARBA00022617"/>
    </source>
</evidence>
<evidence type="ECO:0000256" key="13">
    <source>
        <dbReference type="SAM" id="MobiDB-lite"/>
    </source>
</evidence>
<evidence type="ECO:0000313" key="16">
    <source>
        <dbReference type="Proteomes" id="UP000728032"/>
    </source>
</evidence>
<reference evidence="15" key="1">
    <citation type="submission" date="2020-11" db="EMBL/GenBank/DDBJ databases">
        <authorList>
            <person name="Tran Van P."/>
        </authorList>
    </citation>
    <scope>NUCLEOTIDE SEQUENCE</scope>
</reference>
<sequence>MLDLTGDKDKPLDTSPDYKSEKYREIQAPERVDKCINKFSALTMDELMAQCILFFIAGYQTTTSALSFCLYNIAKYPVVQGKLYQECKKYCDQF</sequence>
<dbReference type="SUPFAM" id="SSF48264">
    <property type="entry name" value="Cytochrome P450"/>
    <property type="match status" value="1"/>
</dbReference>
<dbReference type="AlphaFoldDB" id="A0A7R9R3D6"/>
<evidence type="ECO:0000256" key="7">
    <source>
        <dbReference type="ARBA" id="ARBA00022824"/>
    </source>
</evidence>
<evidence type="ECO:0000256" key="3">
    <source>
        <dbReference type="ARBA" id="ARBA00004406"/>
    </source>
</evidence>
<keyword evidence="14" id="KW-1133">Transmembrane helix</keyword>
<evidence type="ECO:0000256" key="14">
    <source>
        <dbReference type="SAM" id="Phobius"/>
    </source>
</evidence>
<dbReference type="Gene3D" id="1.10.630.10">
    <property type="entry name" value="Cytochrome P450"/>
    <property type="match status" value="1"/>
</dbReference>
<dbReference type="InterPro" id="IPR050476">
    <property type="entry name" value="Insect_CytP450_Detox"/>
</dbReference>
<evidence type="ECO:0000313" key="15">
    <source>
        <dbReference type="EMBL" id="CAD7668798.1"/>
    </source>
</evidence>
<keyword evidence="10" id="KW-0408">Iron</keyword>
<comment type="cofactor">
    <cofactor evidence="1">
        <name>heme</name>
        <dbReference type="ChEBI" id="CHEBI:30413"/>
    </cofactor>
</comment>
<evidence type="ECO:0000256" key="2">
    <source>
        <dbReference type="ARBA" id="ARBA00004174"/>
    </source>
</evidence>
<dbReference type="GO" id="GO:0005506">
    <property type="term" value="F:iron ion binding"/>
    <property type="evidence" value="ECO:0007669"/>
    <property type="project" value="InterPro"/>
</dbReference>
<dbReference type="GO" id="GO:0005789">
    <property type="term" value="C:endoplasmic reticulum membrane"/>
    <property type="evidence" value="ECO:0007669"/>
    <property type="project" value="UniProtKB-SubCell"/>
</dbReference>
<evidence type="ECO:0000256" key="11">
    <source>
        <dbReference type="ARBA" id="ARBA00023033"/>
    </source>
</evidence>
<dbReference type="InterPro" id="IPR036396">
    <property type="entry name" value="Cyt_P450_sf"/>
</dbReference>
<evidence type="ECO:0008006" key="17">
    <source>
        <dbReference type="Google" id="ProtNLM"/>
    </source>
</evidence>
<dbReference type="InterPro" id="IPR001128">
    <property type="entry name" value="Cyt_P450"/>
</dbReference>
<evidence type="ECO:0000256" key="9">
    <source>
        <dbReference type="ARBA" id="ARBA00023002"/>
    </source>
</evidence>
<keyword evidence="12 14" id="KW-0472">Membrane</keyword>
<dbReference type="OrthoDB" id="6499032at2759"/>
<keyword evidence="5" id="KW-0349">Heme</keyword>
<evidence type="ECO:0000256" key="4">
    <source>
        <dbReference type="ARBA" id="ARBA00010617"/>
    </source>
</evidence>
<dbReference type="Proteomes" id="UP000728032">
    <property type="component" value="Unassembled WGS sequence"/>
</dbReference>